<dbReference type="Proteomes" id="UP001497382">
    <property type="component" value="Unassembled WGS sequence"/>
</dbReference>
<dbReference type="GO" id="GO:0016192">
    <property type="term" value="P:vesicle-mediated transport"/>
    <property type="evidence" value="ECO:0007669"/>
    <property type="project" value="TreeGrafter"/>
</dbReference>
<dbReference type="PANTHER" id="PTHR11787:SF4">
    <property type="entry name" value="CHM, RAB ESCORT PROTEIN 1"/>
    <property type="match status" value="1"/>
</dbReference>
<dbReference type="GO" id="GO:0005092">
    <property type="term" value="F:GDP-dissociation inhibitor activity"/>
    <property type="evidence" value="ECO:0007669"/>
    <property type="project" value="InterPro"/>
</dbReference>
<comment type="caution">
    <text evidence="7">The sequence shown here is derived from an EMBL/GenBank/DDBJ whole genome shotgun (WGS) entry which is preliminary data.</text>
</comment>
<dbReference type="Pfam" id="PF00996">
    <property type="entry name" value="GDI"/>
    <property type="match status" value="2"/>
</dbReference>
<dbReference type="GO" id="GO:0005829">
    <property type="term" value="C:cytosol"/>
    <property type="evidence" value="ECO:0007669"/>
    <property type="project" value="TreeGrafter"/>
</dbReference>
<sequence>MEDLPNYFDVIVVGTGMPECIIAAAAARVGKKVLHLDRNGYYGGDWASFSYDKFLEWMNEIQSSEQPCQTPIDLVATLASFVREEETLYTCPLRSRTITNLSFKSFVKDSPDPPPAAEGESSVDTQPDQASGGEAKEEEETVPASNSESAGESTEQVGESSDTDSVGQNANSNDTSPEPVQDVPQLQHEWTTSEFMENRRKFNIDLAPKIMFSRGSLVELLISSNIARYAEFQCITRVLTCINGVVQQVPCSRADVFSTKNVTVVEKRMLMKFLNFCLKFEEQTEEFQGYEDKPFIEFLRSKKLTSNVEHYVIHAIAMVGETCSTLKGLQATQKFLQSLGRYGKTPFICTCYGSAELPQCFCRLCAVYEGMYYLKRKVDGVIFNKDNKCCAIISRGQRIGCEWLVMESSYAPGELIPPSLPQRISRAILITDASLHSSENKENTLLRLPPQPGVENPITVLELGSKNYVCPEDLYLVYMICRSTNATAEDDLKSAVELLFSSGNADASDDKQNQKPNVLWSVYFNQRDTSTISLNENLPPGVFLTSSPDLDLDYEHAVKEARDIFEAMCPGEEFLPRAPDPEDILIEMHNNPGDEGEGGKIENDVNGLEEDTNAHHNEQNVVNDEVASEQHVQETPENADENEQ</sequence>
<dbReference type="InterPro" id="IPR001738">
    <property type="entry name" value="Rab_escort"/>
</dbReference>
<dbReference type="PRINTS" id="PR00891">
    <property type="entry name" value="RABGDIREP"/>
</dbReference>
<dbReference type="Gene3D" id="3.30.519.10">
    <property type="entry name" value="Guanine Nucleotide Dissociation Inhibitor, domain 2"/>
    <property type="match status" value="1"/>
</dbReference>
<dbReference type="PANTHER" id="PTHR11787">
    <property type="entry name" value="RAB GDP-DISSOCIATION INHIBITOR"/>
    <property type="match status" value="1"/>
</dbReference>
<keyword evidence="3 5" id="KW-0343">GTPase activation</keyword>
<dbReference type="Gene3D" id="3.50.50.60">
    <property type="entry name" value="FAD/NAD(P)-binding domain"/>
    <property type="match status" value="2"/>
</dbReference>
<dbReference type="GO" id="GO:0007264">
    <property type="term" value="P:small GTPase-mediated signal transduction"/>
    <property type="evidence" value="ECO:0007669"/>
    <property type="project" value="UniProtKB-UniRule"/>
</dbReference>
<keyword evidence="4 5" id="KW-0963">Cytoplasm</keyword>
<dbReference type="EMBL" id="CAXIEN010000133">
    <property type="protein sequence ID" value="CAL1280568.1"/>
    <property type="molecule type" value="Genomic_DNA"/>
</dbReference>
<evidence type="ECO:0000313" key="8">
    <source>
        <dbReference type="Proteomes" id="UP001497382"/>
    </source>
</evidence>
<evidence type="ECO:0000256" key="5">
    <source>
        <dbReference type="PIRNR" id="PIRNR016550"/>
    </source>
</evidence>
<evidence type="ECO:0000256" key="3">
    <source>
        <dbReference type="ARBA" id="ARBA00022468"/>
    </source>
</evidence>
<evidence type="ECO:0000256" key="1">
    <source>
        <dbReference type="ARBA" id="ARBA00004496"/>
    </source>
</evidence>
<comment type="subcellular location">
    <subcellularLocation>
        <location evidence="1 5">Cytoplasm</location>
    </subcellularLocation>
</comment>
<comment type="similarity">
    <text evidence="2 5">Belongs to the Rab GDI family.</text>
</comment>
<evidence type="ECO:0000313" key="7">
    <source>
        <dbReference type="EMBL" id="CAL1280568.1"/>
    </source>
</evidence>
<comment type="function">
    <text evidence="5">Substrate-binding subunit (component A) of the Rab geranylgeranyltransferase (GGTase) complex. Binds unprenylated Rab proteins and presents the substrate peptide to the catalytic component B. The component A is thought to be regenerated by transferring its prenylated Rab back to the donor membrane.</text>
</comment>
<name>A0AAV2A9B9_9ARAC</name>
<dbReference type="PIRSF" id="PIRSF016550">
    <property type="entry name" value="Rab_ger_ger_transf_A_euk"/>
    <property type="match status" value="1"/>
</dbReference>
<reference evidence="7 8" key="1">
    <citation type="submission" date="2024-04" db="EMBL/GenBank/DDBJ databases">
        <authorList>
            <person name="Rising A."/>
            <person name="Reimegard J."/>
            <person name="Sonavane S."/>
            <person name="Akerstrom W."/>
            <person name="Nylinder S."/>
            <person name="Hedman E."/>
            <person name="Kallberg Y."/>
        </authorList>
    </citation>
    <scope>NUCLEOTIDE SEQUENCE [LARGE SCALE GENOMIC DNA]</scope>
</reference>
<dbReference type="Gene3D" id="1.10.405.10">
    <property type="entry name" value="Guanine Nucleotide Dissociation Inhibitor, domain 1"/>
    <property type="match status" value="1"/>
</dbReference>
<feature type="region of interest" description="Disordered" evidence="6">
    <location>
        <begin position="590"/>
        <end position="644"/>
    </location>
</feature>
<organism evidence="7 8">
    <name type="scientific">Larinioides sclopetarius</name>
    <dbReference type="NCBI Taxonomy" id="280406"/>
    <lineage>
        <taxon>Eukaryota</taxon>
        <taxon>Metazoa</taxon>
        <taxon>Ecdysozoa</taxon>
        <taxon>Arthropoda</taxon>
        <taxon>Chelicerata</taxon>
        <taxon>Arachnida</taxon>
        <taxon>Araneae</taxon>
        <taxon>Araneomorphae</taxon>
        <taxon>Entelegynae</taxon>
        <taxon>Araneoidea</taxon>
        <taxon>Araneidae</taxon>
        <taxon>Larinioides</taxon>
    </lineage>
</organism>
<dbReference type="GO" id="GO:0005634">
    <property type="term" value="C:nucleus"/>
    <property type="evidence" value="ECO:0007669"/>
    <property type="project" value="TreeGrafter"/>
</dbReference>
<dbReference type="InterPro" id="IPR036188">
    <property type="entry name" value="FAD/NAD-bd_sf"/>
</dbReference>
<evidence type="ECO:0000256" key="2">
    <source>
        <dbReference type="ARBA" id="ARBA00005593"/>
    </source>
</evidence>
<dbReference type="AlphaFoldDB" id="A0AAV2A9B9"/>
<feature type="region of interest" description="Disordered" evidence="6">
    <location>
        <begin position="105"/>
        <end position="184"/>
    </location>
</feature>
<dbReference type="PRINTS" id="PR00893">
    <property type="entry name" value="RABESCORT"/>
</dbReference>
<gene>
    <name evidence="7" type="ORF">LARSCL_LOCUS11046</name>
</gene>
<dbReference type="GO" id="GO:0005968">
    <property type="term" value="C:Rab-protein geranylgeranyltransferase complex"/>
    <property type="evidence" value="ECO:0007669"/>
    <property type="project" value="UniProtKB-UniRule"/>
</dbReference>
<evidence type="ECO:0000256" key="4">
    <source>
        <dbReference type="ARBA" id="ARBA00022490"/>
    </source>
</evidence>
<keyword evidence="8" id="KW-1185">Reference proteome</keyword>
<feature type="compositionally biased region" description="Polar residues" evidence="6">
    <location>
        <begin position="143"/>
        <end position="178"/>
    </location>
</feature>
<accession>A0AAV2A9B9</accession>
<dbReference type="GO" id="GO:0006886">
    <property type="term" value="P:intracellular protein transport"/>
    <property type="evidence" value="ECO:0007669"/>
    <property type="project" value="InterPro"/>
</dbReference>
<dbReference type="GO" id="GO:0005096">
    <property type="term" value="F:GTPase activator activity"/>
    <property type="evidence" value="ECO:0007669"/>
    <property type="project" value="UniProtKB-UniRule"/>
</dbReference>
<dbReference type="SUPFAM" id="SSF51905">
    <property type="entry name" value="FAD/NAD(P)-binding domain"/>
    <property type="match status" value="1"/>
</dbReference>
<dbReference type="SUPFAM" id="SSF54373">
    <property type="entry name" value="FAD-linked reductases, C-terminal domain"/>
    <property type="match status" value="1"/>
</dbReference>
<evidence type="ECO:0000256" key="6">
    <source>
        <dbReference type="SAM" id="MobiDB-lite"/>
    </source>
</evidence>
<proteinExistence type="inferred from homology"/>
<protein>
    <recommendedName>
        <fullName evidence="5">Rab proteins geranylgeranyltransferase component A</fullName>
    </recommendedName>
</protein>
<dbReference type="InterPro" id="IPR018203">
    <property type="entry name" value="GDP_dissociation_inhibitor"/>
</dbReference>
<dbReference type="FunFam" id="1.10.405.10:FF:000003">
    <property type="entry name" value="Rab proteins geranylgeranyltransferase component A"/>
    <property type="match status" value="1"/>
</dbReference>